<proteinExistence type="predicted"/>
<sequence>MRALYIYQIIVISPMATLHGAEEWHL</sequence>
<dbReference type="EMBL" id="HACA01016753">
    <property type="protein sequence ID" value="CDW34114.1"/>
    <property type="molecule type" value="Transcribed_RNA"/>
</dbReference>
<reference evidence="1" key="1">
    <citation type="submission" date="2014-05" db="EMBL/GenBank/DDBJ databases">
        <authorList>
            <person name="Chronopoulou M."/>
        </authorList>
    </citation>
    <scope>NUCLEOTIDE SEQUENCE</scope>
    <source>
        <tissue evidence="1">Whole organism</tissue>
    </source>
</reference>
<evidence type="ECO:0000313" key="1">
    <source>
        <dbReference type="EMBL" id="CDW34114.1"/>
    </source>
</evidence>
<name>A0A0K2U769_LEPSM</name>
<accession>A0A0K2U769</accession>
<protein>
    <submittedName>
        <fullName evidence="1">Uncharacterized protein</fullName>
    </submittedName>
</protein>
<organism evidence="1">
    <name type="scientific">Lepeophtheirus salmonis</name>
    <name type="common">Salmon louse</name>
    <name type="synonym">Caligus salmonis</name>
    <dbReference type="NCBI Taxonomy" id="72036"/>
    <lineage>
        <taxon>Eukaryota</taxon>
        <taxon>Metazoa</taxon>
        <taxon>Ecdysozoa</taxon>
        <taxon>Arthropoda</taxon>
        <taxon>Crustacea</taxon>
        <taxon>Multicrustacea</taxon>
        <taxon>Hexanauplia</taxon>
        <taxon>Copepoda</taxon>
        <taxon>Siphonostomatoida</taxon>
        <taxon>Caligidae</taxon>
        <taxon>Lepeophtheirus</taxon>
    </lineage>
</organism>
<dbReference type="AlphaFoldDB" id="A0A0K2U769"/>